<name>A0ABN8M045_9CNID</name>
<keyword evidence="3" id="KW-1185">Reference proteome</keyword>
<organism evidence="2 3">
    <name type="scientific">Porites evermanni</name>
    <dbReference type="NCBI Taxonomy" id="104178"/>
    <lineage>
        <taxon>Eukaryota</taxon>
        <taxon>Metazoa</taxon>
        <taxon>Cnidaria</taxon>
        <taxon>Anthozoa</taxon>
        <taxon>Hexacorallia</taxon>
        <taxon>Scleractinia</taxon>
        <taxon>Fungiina</taxon>
        <taxon>Poritidae</taxon>
        <taxon>Porites</taxon>
    </lineage>
</organism>
<evidence type="ECO:0000313" key="3">
    <source>
        <dbReference type="Proteomes" id="UP001159427"/>
    </source>
</evidence>
<evidence type="ECO:0000256" key="1">
    <source>
        <dbReference type="SAM" id="MobiDB-lite"/>
    </source>
</evidence>
<evidence type="ECO:0000313" key="2">
    <source>
        <dbReference type="EMBL" id="CAH3022380.1"/>
    </source>
</evidence>
<feature type="region of interest" description="Disordered" evidence="1">
    <location>
        <begin position="156"/>
        <end position="197"/>
    </location>
</feature>
<accession>A0ABN8M045</accession>
<sequence length="221" mass="25724">MAILKDDSERSPFHSYYRPSVDDFTSILDRLKARRLQSTLEFSISPTCLDEGNETKHEKQERLRQEALQREQYLLSMRPNRHIVFAAKFAKIKNQGLARRCENQVHTWSQEMDRNFRITSTHTKALQKELVRLRNREERGTIPQLKLSSSNEKFLKYSRKSRSKQSDLKLPKLGRFKDESNRAGHVSDKSNVHYASGKAEFSDQSVMLPTLETAQPQKDAA</sequence>
<protein>
    <submittedName>
        <fullName evidence="2">Uncharacterized protein</fullName>
    </submittedName>
</protein>
<feature type="compositionally biased region" description="Basic and acidic residues" evidence="1">
    <location>
        <begin position="164"/>
        <end position="191"/>
    </location>
</feature>
<dbReference type="Proteomes" id="UP001159427">
    <property type="component" value="Unassembled WGS sequence"/>
</dbReference>
<dbReference type="EMBL" id="CALNXI010000217">
    <property type="protein sequence ID" value="CAH3022380.1"/>
    <property type="molecule type" value="Genomic_DNA"/>
</dbReference>
<proteinExistence type="predicted"/>
<comment type="caution">
    <text evidence="2">The sequence shown here is derived from an EMBL/GenBank/DDBJ whole genome shotgun (WGS) entry which is preliminary data.</text>
</comment>
<gene>
    <name evidence="2" type="ORF">PEVE_00015226</name>
</gene>
<reference evidence="2 3" key="1">
    <citation type="submission" date="2022-05" db="EMBL/GenBank/DDBJ databases">
        <authorList>
            <consortium name="Genoscope - CEA"/>
            <person name="William W."/>
        </authorList>
    </citation>
    <scope>NUCLEOTIDE SEQUENCE [LARGE SCALE GENOMIC DNA]</scope>
</reference>